<gene>
    <name evidence="1" type="ORF">HaSNPV-AC53_026</name>
</gene>
<evidence type="ECO:0000313" key="3">
    <source>
        <dbReference type="EMBL" id="AMN15620.1"/>
    </source>
</evidence>
<evidence type="ECO:0000313" key="9">
    <source>
        <dbReference type="EMBL" id="AMN16448.1"/>
    </source>
</evidence>
<reference evidence="1" key="3">
    <citation type="submission" date="2016-08" db="EMBL/GenBank/DDBJ databases">
        <authorList>
            <person name="Seilhamer J.J."/>
        </authorList>
    </citation>
    <scope>NUCLEOTIDE SEQUENCE</scope>
    <source>
        <strain evidence="1">AC53</strain>
        <strain evidence="7">AC53T4.1</strain>
        <strain evidence="8">AC53T4.2</strain>
    </source>
</reference>
<dbReference type="EMBL" id="KU738903">
    <property type="protein sequence ID" value="AMN16309.1"/>
    <property type="molecule type" value="Genomic_DNA"/>
</dbReference>
<evidence type="ECO:0000313" key="1">
    <source>
        <dbReference type="EMBL" id="AIG63068.1"/>
    </source>
</evidence>
<dbReference type="EMBL" id="KU738901">
    <property type="protein sequence ID" value="AMN16035.1"/>
    <property type="molecule type" value="Genomic_DNA"/>
</dbReference>
<protein>
    <submittedName>
        <fullName evidence="1">ORF26</fullName>
    </submittedName>
</protein>
<sequence>MDIRFLQKNSINRTNATINSSFVIPNRNAFVYYSQSINSKHASSTSFAYA</sequence>
<evidence type="ECO:0000313" key="8">
    <source>
        <dbReference type="EMBL" id="AMN16309.1"/>
    </source>
</evidence>
<accession>A0A075TYY9</accession>
<reference evidence="1" key="1">
    <citation type="journal article" date="2015" name="Genome Announc.">
        <title>Complete Genome Sequences of Helicoverpa armigera Single Nucleopolyhedrovirus Strains AC53 and H25EA1 from Australia.</title>
        <authorList>
            <person name="Noune C."/>
            <person name="Hauxwell C."/>
        </authorList>
    </citation>
    <scope>NUCLEOTIDE SEQUENCE</scope>
    <source>
        <strain evidence="1">AC53</strain>
    </source>
</reference>
<evidence type="ECO:0000313" key="2">
    <source>
        <dbReference type="EMBL" id="AMN15483.1"/>
    </source>
</evidence>
<dbReference type="EMBL" id="KU738899">
    <property type="protein sequence ID" value="AMN15757.1"/>
    <property type="molecule type" value="Genomic_DNA"/>
</dbReference>
<dbReference type="EMBL" id="KJ909666">
    <property type="protein sequence ID" value="AIG63068.1"/>
    <property type="molecule type" value="Genomic_DNA"/>
</dbReference>
<dbReference type="EMBL" id="KU738898">
    <property type="protein sequence ID" value="AMN15620.1"/>
    <property type="molecule type" value="Genomic_DNA"/>
</dbReference>
<proteinExistence type="predicted"/>
<evidence type="ECO:0000313" key="5">
    <source>
        <dbReference type="EMBL" id="AMN15896.1"/>
    </source>
</evidence>
<reference evidence="2" key="2">
    <citation type="journal article" date="2016" name="Genome Announc.">
        <title>Complete Genome Sequences of Seven Helicoverpa armigera SNPV-AC53-Derived Strains.</title>
        <authorList>
            <person name="Noune C."/>
            <person name="Hauxwell C."/>
        </authorList>
    </citation>
    <scope>NUCLEOTIDE SEQUENCE</scope>
    <source>
        <strain evidence="2">AC53C3</strain>
        <strain evidence="3">AC53C5</strain>
        <strain evidence="4">AC53C6</strain>
        <strain evidence="5">AC53C9</strain>
        <strain evidence="6">AC53T2</strain>
        <strain evidence="9">AC53T5</strain>
    </source>
</reference>
<evidence type="ECO:0000313" key="7">
    <source>
        <dbReference type="EMBL" id="AMN16172.1"/>
    </source>
</evidence>
<name>A0A075TYY9_9ABAC</name>
<dbReference type="EMBL" id="KU738904">
    <property type="protein sequence ID" value="AMN16448.1"/>
    <property type="molecule type" value="Genomic_DNA"/>
</dbReference>
<evidence type="ECO:0000313" key="4">
    <source>
        <dbReference type="EMBL" id="AMN15757.1"/>
    </source>
</evidence>
<dbReference type="EMBL" id="KU738902">
    <property type="protein sequence ID" value="AMN16172.1"/>
    <property type="molecule type" value="Genomic_DNA"/>
</dbReference>
<dbReference type="EMBL" id="KU738897">
    <property type="protein sequence ID" value="AMN15483.1"/>
    <property type="molecule type" value="Genomic_DNA"/>
</dbReference>
<evidence type="ECO:0000313" key="6">
    <source>
        <dbReference type="EMBL" id="AMN16035.1"/>
    </source>
</evidence>
<dbReference type="EMBL" id="KU738900">
    <property type="protein sequence ID" value="AMN15896.1"/>
    <property type="molecule type" value="Genomic_DNA"/>
</dbReference>
<organism evidence="1">
    <name type="scientific">Helicoverpa SNPV AC53</name>
    <dbReference type="NCBI Taxonomy" id="1569367"/>
    <lineage>
        <taxon>Viruses</taxon>
        <taxon>Viruses incertae sedis</taxon>
        <taxon>Naldaviricetes</taxon>
        <taxon>Lefavirales</taxon>
        <taxon>Baculoviridae</taxon>
        <taxon>Alphabaculovirus</taxon>
        <taxon>Alphabaculovirus helarmigerae</taxon>
    </lineage>
</organism>